<sequence>MKHAQYQEDAAEKNSRPLAVDSDASAPHTSRNRGSSESNAPQPSGSQSNPDPGPSVSPPHRSSPPTPVSKKFTLGDIDEMIESRNDVAVEMEVRAAELLAAAGRLREQGRQLEGLKAFVTKGAKGTHDGVGTEAKTEKGDDSGVGE</sequence>
<reference evidence="2 3" key="1">
    <citation type="journal article" date="2019" name="Nat. Ecol. Evol.">
        <title>Megaphylogeny resolves global patterns of mushroom evolution.</title>
        <authorList>
            <person name="Varga T."/>
            <person name="Krizsan K."/>
            <person name="Foldi C."/>
            <person name="Dima B."/>
            <person name="Sanchez-Garcia M."/>
            <person name="Sanchez-Ramirez S."/>
            <person name="Szollosi G.J."/>
            <person name="Szarkandi J.G."/>
            <person name="Papp V."/>
            <person name="Albert L."/>
            <person name="Andreopoulos W."/>
            <person name="Angelini C."/>
            <person name="Antonin V."/>
            <person name="Barry K.W."/>
            <person name="Bougher N.L."/>
            <person name="Buchanan P."/>
            <person name="Buyck B."/>
            <person name="Bense V."/>
            <person name="Catcheside P."/>
            <person name="Chovatia M."/>
            <person name="Cooper J."/>
            <person name="Damon W."/>
            <person name="Desjardin D."/>
            <person name="Finy P."/>
            <person name="Geml J."/>
            <person name="Haridas S."/>
            <person name="Hughes K."/>
            <person name="Justo A."/>
            <person name="Karasinski D."/>
            <person name="Kautmanova I."/>
            <person name="Kiss B."/>
            <person name="Kocsube S."/>
            <person name="Kotiranta H."/>
            <person name="LaButti K.M."/>
            <person name="Lechner B.E."/>
            <person name="Liimatainen K."/>
            <person name="Lipzen A."/>
            <person name="Lukacs Z."/>
            <person name="Mihaltcheva S."/>
            <person name="Morgado L.N."/>
            <person name="Niskanen T."/>
            <person name="Noordeloos M.E."/>
            <person name="Ohm R.A."/>
            <person name="Ortiz-Santana B."/>
            <person name="Ovrebo C."/>
            <person name="Racz N."/>
            <person name="Riley R."/>
            <person name="Savchenko A."/>
            <person name="Shiryaev A."/>
            <person name="Soop K."/>
            <person name="Spirin V."/>
            <person name="Szebenyi C."/>
            <person name="Tomsovsky M."/>
            <person name="Tulloss R.E."/>
            <person name="Uehling J."/>
            <person name="Grigoriev I.V."/>
            <person name="Vagvolgyi C."/>
            <person name="Papp T."/>
            <person name="Martin F.M."/>
            <person name="Miettinen O."/>
            <person name="Hibbett D.S."/>
            <person name="Nagy L.G."/>
        </authorList>
    </citation>
    <scope>NUCLEOTIDE SEQUENCE [LARGE SCALE GENOMIC DNA]</scope>
    <source>
        <strain evidence="2 3">FP101781</strain>
    </source>
</reference>
<dbReference type="AlphaFoldDB" id="A0A4Y7TSY0"/>
<dbReference type="EMBL" id="QPFP01000004">
    <property type="protein sequence ID" value="TEB37297.1"/>
    <property type="molecule type" value="Genomic_DNA"/>
</dbReference>
<accession>A0A4Y7TSY0</accession>
<protein>
    <submittedName>
        <fullName evidence="2">Uncharacterized protein</fullName>
    </submittedName>
</protein>
<feature type="compositionally biased region" description="Polar residues" evidence="1">
    <location>
        <begin position="27"/>
        <end position="50"/>
    </location>
</feature>
<evidence type="ECO:0000313" key="2">
    <source>
        <dbReference type="EMBL" id="TEB37297.1"/>
    </source>
</evidence>
<evidence type="ECO:0000256" key="1">
    <source>
        <dbReference type="SAM" id="MobiDB-lite"/>
    </source>
</evidence>
<name>A0A4Y7TSY0_COPMI</name>
<keyword evidence="3" id="KW-1185">Reference proteome</keyword>
<organism evidence="2 3">
    <name type="scientific">Coprinellus micaceus</name>
    <name type="common">Glistening ink-cap mushroom</name>
    <name type="synonym">Coprinus micaceus</name>
    <dbReference type="NCBI Taxonomy" id="71717"/>
    <lineage>
        <taxon>Eukaryota</taxon>
        <taxon>Fungi</taxon>
        <taxon>Dikarya</taxon>
        <taxon>Basidiomycota</taxon>
        <taxon>Agaricomycotina</taxon>
        <taxon>Agaricomycetes</taxon>
        <taxon>Agaricomycetidae</taxon>
        <taxon>Agaricales</taxon>
        <taxon>Agaricineae</taxon>
        <taxon>Psathyrellaceae</taxon>
        <taxon>Coprinellus</taxon>
    </lineage>
</organism>
<feature type="region of interest" description="Disordered" evidence="1">
    <location>
        <begin position="123"/>
        <end position="146"/>
    </location>
</feature>
<gene>
    <name evidence="2" type="ORF">FA13DRAFT_896191</name>
</gene>
<feature type="region of interest" description="Disordered" evidence="1">
    <location>
        <begin position="1"/>
        <end position="72"/>
    </location>
</feature>
<comment type="caution">
    <text evidence="2">The sequence shown here is derived from an EMBL/GenBank/DDBJ whole genome shotgun (WGS) entry which is preliminary data.</text>
</comment>
<dbReference type="Proteomes" id="UP000298030">
    <property type="component" value="Unassembled WGS sequence"/>
</dbReference>
<feature type="compositionally biased region" description="Basic and acidic residues" evidence="1">
    <location>
        <begin position="134"/>
        <end position="146"/>
    </location>
</feature>
<feature type="compositionally biased region" description="Pro residues" evidence="1">
    <location>
        <begin position="51"/>
        <end position="67"/>
    </location>
</feature>
<proteinExistence type="predicted"/>
<evidence type="ECO:0000313" key="3">
    <source>
        <dbReference type="Proteomes" id="UP000298030"/>
    </source>
</evidence>